<gene>
    <name evidence="1" type="ORF">QJS10_CPB15g00898</name>
</gene>
<dbReference type="Proteomes" id="UP001180020">
    <property type="component" value="Unassembled WGS sequence"/>
</dbReference>
<evidence type="ECO:0000313" key="1">
    <source>
        <dbReference type="EMBL" id="KAK1297210.1"/>
    </source>
</evidence>
<comment type="caution">
    <text evidence="1">The sequence shown here is derived from an EMBL/GenBank/DDBJ whole genome shotgun (WGS) entry which is preliminary data.</text>
</comment>
<reference evidence="1" key="1">
    <citation type="journal article" date="2023" name="Nat. Commun.">
        <title>Diploid and tetraploid genomes of Acorus and the evolution of monocots.</title>
        <authorList>
            <person name="Ma L."/>
            <person name="Liu K.W."/>
            <person name="Li Z."/>
            <person name="Hsiao Y.Y."/>
            <person name="Qi Y."/>
            <person name="Fu T."/>
            <person name="Tang G.D."/>
            <person name="Zhang D."/>
            <person name="Sun W.H."/>
            <person name="Liu D.K."/>
            <person name="Li Y."/>
            <person name="Chen G.Z."/>
            <person name="Liu X.D."/>
            <person name="Liao X.Y."/>
            <person name="Jiang Y.T."/>
            <person name="Yu X."/>
            <person name="Hao Y."/>
            <person name="Huang J."/>
            <person name="Zhao X.W."/>
            <person name="Ke S."/>
            <person name="Chen Y.Y."/>
            <person name="Wu W.L."/>
            <person name="Hsu J.L."/>
            <person name="Lin Y.F."/>
            <person name="Huang M.D."/>
            <person name="Li C.Y."/>
            <person name="Huang L."/>
            <person name="Wang Z.W."/>
            <person name="Zhao X."/>
            <person name="Zhong W.Y."/>
            <person name="Peng D.H."/>
            <person name="Ahmad S."/>
            <person name="Lan S."/>
            <person name="Zhang J.S."/>
            <person name="Tsai W.C."/>
            <person name="Van de Peer Y."/>
            <person name="Liu Z.J."/>
        </authorList>
    </citation>
    <scope>NUCLEOTIDE SEQUENCE</scope>
    <source>
        <strain evidence="1">CP</strain>
    </source>
</reference>
<evidence type="ECO:0000313" key="2">
    <source>
        <dbReference type="Proteomes" id="UP001180020"/>
    </source>
</evidence>
<name>A0AAV9D7M2_ACOCL</name>
<proteinExistence type="predicted"/>
<keyword evidence="2" id="KW-1185">Reference proteome</keyword>
<protein>
    <submittedName>
        <fullName evidence="1">Uncharacterized protein</fullName>
    </submittedName>
</protein>
<reference evidence="1" key="2">
    <citation type="submission" date="2023-06" db="EMBL/GenBank/DDBJ databases">
        <authorList>
            <person name="Ma L."/>
            <person name="Liu K.-W."/>
            <person name="Li Z."/>
            <person name="Hsiao Y.-Y."/>
            <person name="Qi Y."/>
            <person name="Fu T."/>
            <person name="Tang G."/>
            <person name="Zhang D."/>
            <person name="Sun W.-H."/>
            <person name="Liu D.-K."/>
            <person name="Li Y."/>
            <person name="Chen G.-Z."/>
            <person name="Liu X.-D."/>
            <person name="Liao X.-Y."/>
            <person name="Jiang Y.-T."/>
            <person name="Yu X."/>
            <person name="Hao Y."/>
            <person name="Huang J."/>
            <person name="Zhao X.-W."/>
            <person name="Ke S."/>
            <person name="Chen Y.-Y."/>
            <person name="Wu W.-L."/>
            <person name="Hsu J.-L."/>
            <person name="Lin Y.-F."/>
            <person name="Huang M.-D."/>
            <person name="Li C.-Y."/>
            <person name="Huang L."/>
            <person name="Wang Z.-W."/>
            <person name="Zhao X."/>
            <person name="Zhong W.-Y."/>
            <person name="Peng D.-H."/>
            <person name="Ahmad S."/>
            <person name="Lan S."/>
            <person name="Zhang J.-S."/>
            <person name="Tsai W.-C."/>
            <person name="Van De Peer Y."/>
            <person name="Liu Z.-J."/>
        </authorList>
    </citation>
    <scope>NUCLEOTIDE SEQUENCE</scope>
    <source>
        <strain evidence="1">CP</strain>
        <tissue evidence="1">Leaves</tissue>
    </source>
</reference>
<organism evidence="1 2">
    <name type="scientific">Acorus calamus</name>
    <name type="common">Sweet flag</name>
    <dbReference type="NCBI Taxonomy" id="4465"/>
    <lineage>
        <taxon>Eukaryota</taxon>
        <taxon>Viridiplantae</taxon>
        <taxon>Streptophyta</taxon>
        <taxon>Embryophyta</taxon>
        <taxon>Tracheophyta</taxon>
        <taxon>Spermatophyta</taxon>
        <taxon>Magnoliopsida</taxon>
        <taxon>Liliopsida</taxon>
        <taxon>Acoraceae</taxon>
        <taxon>Acorus</taxon>
    </lineage>
</organism>
<sequence length="94" mass="10049">MEYHIGRVPGKDIKPCVASPDSAQNQARDLCVQIGKKKKNVLDMLRASSSTGSGVGNQLSSVDSTFVEQGGVKSVNDDFVGQYEGLISYRIANS</sequence>
<dbReference type="EMBL" id="JAUJYO010000015">
    <property type="protein sequence ID" value="KAK1297210.1"/>
    <property type="molecule type" value="Genomic_DNA"/>
</dbReference>
<accession>A0AAV9D7M2</accession>
<dbReference type="AlphaFoldDB" id="A0AAV9D7M2"/>